<sequence length="71" mass="8315">MDQDYSGEDPTRAPPIGQVNPSYNLNNERLDCERIEDMTTVYDFIDRPSFVTVLLRFFGNMFVDVFRAIFD</sequence>
<evidence type="ECO:0000313" key="2">
    <source>
        <dbReference type="Proteomes" id="UP001652661"/>
    </source>
</evidence>
<dbReference type="RefSeq" id="XP_017018814.1">
    <property type="nucleotide sequence ID" value="XM_017163325.3"/>
</dbReference>
<name>A0A6P4I4L7_DROKI</name>
<dbReference type="OMA" id="MTDNWTD"/>
<evidence type="ECO:0000313" key="3">
    <source>
        <dbReference type="RefSeq" id="XP_017018814.1"/>
    </source>
</evidence>
<proteinExistence type="predicted"/>
<accession>A0A6P4I4L7</accession>
<evidence type="ECO:0000256" key="1">
    <source>
        <dbReference type="SAM" id="MobiDB-lite"/>
    </source>
</evidence>
<reference evidence="2" key="1">
    <citation type="submission" date="2025-05" db="UniProtKB">
        <authorList>
            <consortium name="RefSeq"/>
        </authorList>
    </citation>
    <scope>NUCLEOTIDE SEQUENCE [LARGE SCALE GENOMIC DNA]</scope>
    <source>
        <strain evidence="2">14028-0561.14</strain>
    </source>
</reference>
<gene>
    <name evidence="3" type="primary">LOC108072258</name>
</gene>
<reference evidence="3" key="2">
    <citation type="submission" date="2025-08" db="UniProtKB">
        <authorList>
            <consortium name="RefSeq"/>
        </authorList>
    </citation>
    <scope>IDENTIFICATION</scope>
    <source>
        <strain evidence="3">14028-0561.14</strain>
        <tissue evidence="3">Whole fly</tissue>
    </source>
</reference>
<dbReference type="GeneID" id="108072258"/>
<feature type="region of interest" description="Disordered" evidence="1">
    <location>
        <begin position="1"/>
        <end position="20"/>
    </location>
</feature>
<protein>
    <submittedName>
        <fullName evidence="3">Uncharacterized protein</fullName>
    </submittedName>
</protein>
<dbReference type="Proteomes" id="UP001652661">
    <property type="component" value="Chromosome 2R"/>
</dbReference>
<organism evidence="2 3">
    <name type="scientific">Drosophila kikkawai</name>
    <name type="common">Fruit fly</name>
    <dbReference type="NCBI Taxonomy" id="30033"/>
    <lineage>
        <taxon>Eukaryota</taxon>
        <taxon>Metazoa</taxon>
        <taxon>Ecdysozoa</taxon>
        <taxon>Arthropoda</taxon>
        <taxon>Hexapoda</taxon>
        <taxon>Insecta</taxon>
        <taxon>Pterygota</taxon>
        <taxon>Neoptera</taxon>
        <taxon>Endopterygota</taxon>
        <taxon>Diptera</taxon>
        <taxon>Brachycera</taxon>
        <taxon>Muscomorpha</taxon>
        <taxon>Ephydroidea</taxon>
        <taxon>Drosophilidae</taxon>
        <taxon>Drosophila</taxon>
        <taxon>Sophophora</taxon>
    </lineage>
</organism>
<dbReference type="AlphaFoldDB" id="A0A6P4I4L7"/>
<keyword evidence="2" id="KW-1185">Reference proteome</keyword>
<dbReference type="OrthoDB" id="7803582at2759"/>